<name>A0A2T1GFP5_9CYAN</name>
<proteinExistence type="predicted"/>
<dbReference type="EMBL" id="PVWO01000131">
    <property type="protein sequence ID" value="PSB56352.1"/>
    <property type="molecule type" value="Genomic_DNA"/>
</dbReference>
<evidence type="ECO:0000313" key="1">
    <source>
        <dbReference type="EMBL" id="PSB56352.1"/>
    </source>
</evidence>
<protein>
    <recommendedName>
        <fullName evidence="3">O-GlcNAc transferase C-terminal domain-containing protein</fullName>
    </recommendedName>
</protein>
<accession>A0A2T1GFP5</accession>
<dbReference type="Gene3D" id="3.40.50.11380">
    <property type="match status" value="1"/>
</dbReference>
<dbReference type="Proteomes" id="UP000238937">
    <property type="component" value="Unassembled WGS sequence"/>
</dbReference>
<reference evidence="1 2" key="1">
    <citation type="submission" date="2018-03" db="EMBL/GenBank/DDBJ databases">
        <title>The ancient ancestry and fast evolution of plastids.</title>
        <authorList>
            <person name="Moore K.R."/>
            <person name="Magnabosco C."/>
            <person name="Momper L."/>
            <person name="Gold D.A."/>
            <person name="Bosak T."/>
            <person name="Fournier G.P."/>
        </authorList>
    </citation>
    <scope>NUCLEOTIDE SEQUENCE [LARGE SCALE GENOMIC DNA]</scope>
    <source>
        <strain evidence="1 2">CCALA 037</strain>
    </source>
</reference>
<organism evidence="1 2">
    <name type="scientific">Chamaesiphon polymorphus CCALA 037</name>
    <dbReference type="NCBI Taxonomy" id="2107692"/>
    <lineage>
        <taxon>Bacteria</taxon>
        <taxon>Bacillati</taxon>
        <taxon>Cyanobacteriota</taxon>
        <taxon>Cyanophyceae</taxon>
        <taxon>Gomontiellales</taxon>
        <taxon>Chamaesiphonaceae</taxon>
        <taxon>Chamaesiphon</taxon>
    </lineage>
</organism>
<keyword evidence="2" id="KW-1185">Reference proteome</keyword>
<dbReference type="OrthoDB" id="146908at2"/>
<gene>
    <name evidence="1" type="ORF">C7B77_12225</name>
</gene>
<dbReference type="RefSeq" id="WP_106304770.1">
    <property type="nucleotide sequence ID" value="NZ_PVWO01000131.1"/>
</dbReference>
<sequence>MENSAIDTDNSLDVQFNSIDLLKTYLGRDYELLSLKIIATLQYFDRVNYLELTDEIRYFLNAFVKSFLYIFTQSDYILSDGDGIKFIQLNLIISNLVAISDFRTTDPYLELLKMQPKNYVKILTLYSARNTVKFDRLALFDASPQLANRWYSHYLEIFRTGLVNSVVYQNLREHIIYTDDRLTDFHRIEVLYFGVTYIDGDLDRILKQKINRAIQNSQLIKSIKIENYPHPRKIAIASAFWFPQHSVYRILSACIAQLTDSYELTLIHLGDRHVEIDTQYFQEVRYLQIDGNTFDPSAIARNEFAAIYYPDIGMSLESILLANLRIAPIQICGLGHPVSTFGSEIDYFISGEAAEITDRPEVNYSERLVLLPGLGAINNRPNYQPNLAIDRATERPAKFIINCPWYAQKVNYLLLQSLQQISQTASKPILFRLFSGGGLTIKNDFLPFVKDVEQILGQDCVCVYPYKTYNEYMDLMAAGNLCLDSYHFGGFNVTIDGL</sequence>
<comment type="caution">
    <text evidence="1">The sequence shown here is derived from an EMBL/GenBank/DDBJ whole genome shotgun (WGS) entry which is preliminary data.</text>
</comment>
<dbReference type="AlphaFoldDB" id="A0A2T1GFP5"/>
<evidence type="ECO:0008006" key="3">
    <source>
        <dbReference type="Google" id="ProtNLM"/>
    </source>
</evidence>
<evidence type="ECO:0000313" key="2">
    <source>
        <dbReference type="Proteomes" id="UP000238937"/>
    </source>
</evidence>